<evidence type="ECO:0000256" key="1">
    <source>
        <dbReference type="SAM" id="MobiDB-lite"/>
    </source>
</evidence>
<dbReference type="Gene3D" id="3.40.50.720">
    <property type="entry name" value="NAD(P)-binding Rossmann-like Domain"/>
    <property type="match status" value="1"/>
</dbReference>
<dbReference type="EMBL" id="CP010519">
    <property type="protein sequence ID" value="AJE80472.1"/>
    <property type="molecule type" value="Genomic_DNA"/>
</dbReference>
<proteinExistence type="predicted"/>
<name>A0A0B5EQN6_STRA4</name>
<reference evidence="2 3" key="1">
    <citation type="submission" date="2015-01" db="EMBL/GenBank/DDBJ databases">
        <title>Enhanced salinomycin production by adjusting the supply of polyketide extender units in Streptomyce albus DSM 41398.</title>
        <authorList>
            <person name="Lu C."/>
        </authorList>
    </citation>
    <scope>NUCLEOTIDE SEQUENCE [LARGE SCALE GENOMIC DNA]</scope>
    <source>
        <strain evidence="3">ATCC 21838 / DSM 41398 / FERM P-419 / JCM 4703 / NBRC 107858</strain>
    </source>
</reference>
<feature type="compositionally biased region" description="Basic residues" evidence="1">
    <location>
        <begin position="91"/>
        <end position="103"/>
    </location>
</feature>
<evidence type="ECO:0000313" key="3">
    <source>
        <dbReference type="Proteomes" id="UP000031523"/>
    </source>
</evidence>
<dbReference type="AlphaFoldDB" id="A0A0B5EQN6"/>
<feature type="region of interest" description="Disordered" evidence="1">
    <location>
        <begin position="71"/>
        <end position="103"/>
    </location>
</feature>
<dbReference type="Proteomes" id="UP000031523">
    <property type="component" value="Chromosome"/>
</dbReference>
<evidence type="ECO:0000313" key="2">
    <source>
        <dbReference type="EMBL" id="AJE80472.1"/>
    </source>
</evidence>
<feature type="region of interest" description="Disordered" evidence="1">
    <location>
        <begin position="1"/>
        <end position="22"/>
    </location>
</feature>
<feature type="compositionally biased region" description="Low complexity" evidence="1">
    <location>
        <begin position="12"/>
        <end position="22"/>
    </location>
</feature>
<dbReference type="SUPFAM" id="SSF51735">
    <property type="entry name" value="NAD(P)-binding Rossmann-fold domains"/>
    <property type="match status" value="1"/>
</dbReference>
<protein>
    <submittedName>
        <fullName evidence="2">Short-chain dehydrogenase/reductase SDR</fullName>
    </submittedName>
</protein>
<organism evidence="2 3">
    <name type="scientific">Streptomyces albus (strain ATCC 21838 / DSM 41398 / FERM P-419 / JCM 4703 / NBRC 107858)</name>
    <dbReference type="NCBI Taxonomy" id="1081613"/>
    <lineage>
        <taxon>Bacteria</taxon>
        <taxon>Bacillati</taxon>
        <taxon>Actinomycetota</taxon>
        <taxon>Actinomycetes</taxon>
        <taxon>Kitasatosporales</taxon>
        <taxon>Streptomycetaceae</taxon>
        <taxon>Streptomyces</taxon>
    </lineage>
</organism>
<sequence>MISAASTRIHSSRGSSAAAPRPGSVIEYVTAGDLGATLARRLGRDGHHVIVNYRTGAADAADVVRDVEAAGGSATSTGADVTDPGAEIRAGHLRPPRRRGERP</sequence>
<dbReference type="KEGG" id="sals:SLNWT_0096"/>
<keyword evidence="3" id="KW-1185">Reference proteome</keyword>
<gene>
    <name evidence="2" type="ORF">SLNWT_0096</name>
</gene>
<accession>A0A0B5EQN6</accession>
<dbReference type="InterPro" id="IPR036291">
    <property type="entry name" value="NAD(P)-bd_dom_sf"/>
</dbReference>